<proteinExistence type="predicted"/>
<dbReference type="EMBL" id="UYRT01078574">
    <property type="protein sequence ID" value="VDN18810.1"/>
    <property type="molecule type" value="Genomic_DNA"/>
</dbReference>
<dbReference type="PANTHER" id="PTHR11161">
    <property type="entry name" value="O-ACYLTRANSFERASE"/>
    <property type="match status" value="1"/>
</dbReference>
<dbReference type="InterPro" id="IPR052728">
    <property type="entry name" value="O2_lipid_transport_reg"/>
</dbReference>
<organism evidence="4">
    <name type="scientific">Gongylonema pulchrum</name>
    <dbReference type="NCBI Taxonomy" id="637853"/>
    <lineage>
        <taxon>Eukaryota</taxon>
        <taxon>Metazoa</taxon>
        <taxon>Ecdysozoa</taxon>
        <taxon>Nematoda</taxon>
        <taxon>Chromadorea</taxon>
        <taxon>Rhabditida</taxon>
        <taxon>Spirurina</taxon>
        <taxon>Spiruromorpha</taxon>
        <taxon>Spiruroidea</taxon>
        <taxon>Gongylonematidae</taxon>
        <taxon>Gongylonema</taxon>
    </lineage>
</organism>
<reference evidence="2 3" key="2">
    <citation type="submission" date="2018-11" db="EMBL/GenBank/DDBJ databases">
        <authorList>
            <consortium name="Pathogen Informatics"/>
        </authorList>
    </citation>
    <scope>NUCLEOTIDE SEQUENCE [LARGE SCALE GENOMIC DNA]</scope>
</reference>
<dbReference type="PANTHER" id="PTHR11161:SF0">
    <property type="entry name" value="O-ACYLTRANSFERASE LIKE PROTEIN"/>
    <property type="match status" value="1"/>
</dbReference>
<dbReference type="AlphaFoldDB" id="A0A183DRX1"/>
<gene>
    <name evidence="2" type="ORF">GPUH_LOCUS11462</name>
</gene>
<dbReference type="OrthoDB" id="5873782at2759"/>
<dbReference type="WBParaSite" id="GPUH_0001147601-mRNA-1">
    <property type="protein sequence ID" value="GPUH_0001147601-mRNA-1"/>
    <property type="gene ID" value="GPUH_0001147601"/>
</dbReference>
<name>A0A183DRX1_9BILA</name>
<evidence type="ECO:0000256" key="1">
    <source>
        <dbReference type="SAM" id="Phobius"/>
    </source>
</evidence>
<evidence type="ECO:0000313" key="3">
    <source>
        <dbReference type="Proteomes" id="UP000271098"/>
    </source>
</evidence>
<protein>
    <submittedName>
        <fullName evidence="4">Acyl_transf_3 domain-containing protein</fullName>
    </submittedName>
</protein>
<evidence type="ECO:0000313" key="4">
    <source>
        <dbReference type="WBParaSite" id="GPUH_0001147601-mRNA-1"/>
    </source>
</evidence>
<evidence type="ECO:0000313" key="2">
    <source>
        <dbReference type="EMBL" id="VDN18810.1"/>
    </source>
</evidence>
<reference evidence="4" key="1">
    <citation type="submission" date="2016-06" db="UniProtKB">
        <authorList>
            <consortium name="WormBaseParasite"/>
        </authorList>
    </citation>
    <scope>IDENTIFICATION</scope>
</reference>
<accession>A0A183DRX1</accession>
<feature type="transmembrane region" description="Helical" evidence="1">
    <location>
        <begin position="41"/>
        <end position="66"/>
    </location>
</feature>
<keyword evidence="1" id="KW-0812">Transmembrane</keyword>
<keyword evidence="1" id="KW-1133">Transmembrane helix</keyword>
<keyword evidence="3" id="KW-1185">Reference proteome</keyword>
<keyword evidence="1" id="KW-0472">Membrane</keyword>
<feature type="transmembrane region" description="Helical" evidence="1">
    <location>
        <begin position="12"/>
        <end position="35"/>
    </location>
</feature>
<sequence>MSLPVWVPFGRLSYCMYLTHLVVMMYIAGMGAVAFKFSDSFHTFVTFALPCCVLTCFFAYCLSVLFEIPAGKVEMVFLEKGRGRTLQQHQQKTHTDEQQLQIPETSVRIDKSNEMK</sequence>
<dbReference type="Proteomes" id="UP000271098">
    <property type="component" value="Unassembled WGS sequence"/>
</dbReference>